<keyword evidence="2" id="KW-0813">Transport</keyword>
<dbReference type="EMBL" id="DAASAS010000002">
    <property type="protein sequence ID" value="HAE4731129.1"/>
    <property type="molecule type" value="Genomic_DNA"/>
</dbReference>
<keyword evidence="5 8" id="KW-0812">Transmembrane</keyword>
<dbReference type="CDD" id="cd17330">
    <property type="entry name" value="MFS_SLC46_TetA_like"/>
    <property type="match status" value="1"/>
</dbReference>
<sequence length="413" mass="43937">MNTNIYENANSEATKPLNKRRILPVLFIVGLYAASTSAVMSVLPFYIREIGGSPLIIGAIIATEAFSQFCAAPFIGHLSDRVGRKPILIVTLAIAAMSLLLLASTQCILLILLARMLFGISAGNLSAAAAYIADHTHARNRRQAIGILTGCIGLGGIFGAGISGWLSDINLIAPIYAAFILILMSGLVAFWKLKDHPTTSPGTDKTAAVPGRSILSMPVLRVLLIVMLCHFFAYGMYSSQLPIFLSDTFIWNGVRFGPKALSYLIMADGVINILVQLFFLGWVSQYFSERKLIILIFILLCTGFLTAGIATTIPVLIFAIVCISTADALAKPTYLAALSVHVSPARQGIVIGTAQALIAIADFISPILGGFILGYALYGIWIGAAIAVAIIGLATGMVYLSKSSPIIAKSKPE</sequence>
<feature type="transmembrane region" description="Helical" evidence="8">
    <location>
        <begin position="25"/>
        <end position="47"/>
    </location>
</feature>
<evidence type="ECO:0000256" key="7">
    <source>
        <dbReference type="ARBA" id="ARBA00023136"/>
    </source>
</evidence>
<name>A0A731XS45_SALEE</name>
<dbReference type="InterPro" id="IPR036259">
    <property type="entry name" value="MFS_trans_sf"/>
</dbReference>
<gene>
    <name evidence="10" type="ORF">GND13_000261</name>
</gene>
<dbReference type="InterPro" id="IPR011701">
    <property type="entry name" value="MFS"/>
</dbReference>
<reference evidence="10" key="1">
    <citation type="journal article" date="2018" name="Genome Biol.">
        <title>SKESA: strategic k-mer extension for scrupulous assemblies.</title>
        <authorList>
            <person name="Souvorov A."/>
            <person name="Agarwala R."/>
            <person name="Lipman D.J."/>
        </authorList>
    </citation>
    <scope>NUCLEOTIDE SEQUENCE</scope>
    <source>
        <strain evidence="10">5039-68</strain>
    </source>
</reference>
<comment type="subcellular location">
    <subcellularLocation>
        <location evidence="1">Cell inner membrane</location>
        <topology evidence="1">Multi-pass membrane protein</topology>
    </subcellularLocation>
</comment>
<feature type="transmembrane region" description="Helical" evidence="8">
    <location>
        <begin position="145"/>
        <end position="166"/>
    </location>
</feature>
<feature type="transmembrane region" description="Helical" evidence="8">
    <location>
        <begin position="53"/>
        <end position="75"/>
    </location>
</feature>
<feature type="transmembrane region" description="Helical" evidence="8">
    <location>
        <begin position="109"/>
        <end position="133"/>
    </location>
</feature>
<reference evidence="10" key="2">
    <citation type="submission" date="2018-07" db="EMBL/GenBank/DDBJ databases">
        <authorList>
            <consortium name="NCBI Pathogen Detection Project"/>
        </authorList>
    </citation>
    <scope>NUCLEOTIDE SEQUENCE</scope>
    <source>
        <strain evidence="10">5039-68</strain>
    </source>
</reference>
<dbReference type="InterPro" id="IPR001958">
    <property type="entry name" value="Tet-R_TetA/multi-R_MdtG-like"/>
</dbReference>
<feature type="transmembrane region" description="Helical" evidence="8">
    <location>
        <begin position="349"/>
        <end position="372"/>
    </location>
</feature>
<keyword evidence="4" id="KW-0997">Cell inner membrane</keyword>
<dbReference type="Pfam" id="PF07690">
    <property type="entry name" value="MFS_1"/>
    <property type="match status" value="1"/>
</dbReference>
<dbReference type="GO" id="GO:0022857">
    <property type="term" value="F:transmembrane transporter activity"/>
    <property type="evidence" value="ECO:0007669"/>
    <property type="project" value="InterPro"/>
</dbReference>
<dbReference type="SUPFAM" id="SSF103473">
    <property type="entry name" value="MFS general substrate transporter"/>
    <property type="match status" value="1"/>
</dbReference>
<evidence type="ECO:0000256" key="5">
    <source>
        <dbReference type="ARBA" id="ARBA00022692"/>
    </source>
</evidence>
<evidence type="ECO:0000256" key="3">
    <source>
        <dbReference type="ARBA" id="ARBA00022475"/>
    </source>
</evidence>
<keyword evidence="6 8" id="KW-1133">Transmembrane helix</keyword>
<dbReference type="Gene3D" id="1.20.1250.20">
    <property type="entry name" value="MFS general substrate transporter like domains"/>
    <property type="match status" value="1"/>
</dbReference>
<feature type="transmembrane region" description="Helical" evidence="8">
    <location>
        <begin position="214"/>
        <end position="237"/>
    </location>
</feature>
<evidence type="ECO:0000259" key="9">
    <source>
        <dbReference type="PROSITE" id="PS50850"/>
    </source>
</evidence>
<protein>
    <submittedName>
        <fullName evidence="10">MFS transporter</fullName>
    </submittedName>
</protein>
<evidence type="ECO:0000313" key="10">
    <source>
        <dbReference type="EMBL" id="HAE4731129.1"/>
    </source>
</evidence>
<proteinExistence type="predicted"/>
<feature type="transmembrane region" description="Helical" evidence="8">
    <location>
        <begin position="87"/>
        <end position="103"/>
    </location>
</feature>
<keyword evidence="3" id="KW-1003">Cell membrane</keyword>
<feature type="transmembrane region" description="Helical" evidence="8">
    <location>
        <begin position="260"/>
        <end position="280"/>
    </location>
</feature>
<evidence type="ECO:0000256" key="1">
    <source>
        <dbReference type="ARBA" id="ARBA00004429"/>
    </source>
</evidence>
<dbReference type="AlphaFoldDB" id="A0A731XS45"/>
<evidence type="ECO:0000256" key="8">
    <source>
        <dbReference type="SAM" id="Phobius"/>
    </source>
</evidence>
<feature type="transmembrane region" description="Helical" evidence="8">
    <location>
        <begin position="172"/>
        <end position="193"/>
    </location>
</feature>
<comment type="caution">
    <text evidence="10">The sequence shown here is derived from an EMBL/GenBank/DDBJ whole genome shotgun (WGS) entry which is preliminary data.</text>
</comment>
<dbReference type="GO" id="GO:0005886">
    <property type="term" value="C:plasma membrane"/>
    <property type="evidence" value="ECO:0007669"/>
    <property type="project" value="UniProtKB-SubCell"/>
</dbReference>
<dbReference type="PRINTS" id="PR01035">
    <property type="entry name" value="TCRTETA"/>
</dbReference>
<feature type="transmembrane region" description="Helical" evidence="8">
    <location>
        <begin position="292"/>
        <end position="310"/>
    </location>
</feature>
<dbReference type="InterPro" id="IPR050171">
    <property type="entry name" value="MFS_Transporters"/>
</dbReference>
<dbReference type="PANTHER" id="PTHR23517:SF3">
    <property type="entry name" value="INTEGRAL MEMBRANE TRANSPORT PROTEIN"/>
    <property type="match status" value="1"/>
</dbReference>
<accession>A0A731XS45</accession>
<dbReference type="PROSITE" id="PS50850">
    <property type="entry name" value="MFS"/>
    <property type="match status" value="1"/>
</dbReference>
<feature type="domain" description="Major facilitator superfamily (MFS) profile" evidence="9">
    <location>
        <begin position="21"/>
        <end position="404"/>
    </location>
</feature>
<organism evidence="10">
    <name type="scientific">Salmonella enterica subsp. VII serovar 40:z4,z24:[z39]</name>
    <dbReference type="NCBI Taxonomy" id="1967625"/>
    <lineage>
        <taxon>Bacteria</taxon>
        <taxon>Pseudomonadati</taxon>
        <taxon>Pseudomonadota</taxon>
        <taxon>Gammaproteobacteria</taxon>
        <taxon>Enterobacterales</taxon>
        <taxon>Enterobacteriaceae</taxon>
        <taxon>Salmonella</taxon>
    </lineage>
</organism>
<feature type="transmembrane region" description="Helical" evidence="8">
    <location>
        <begin position="378"/>
        <end position="400"/>
    </location>
</feature>
<evidence type="ECO:0000256" key="2">
    <source>
        <dbReference type="ARBA" id="ARBA00022448"/>
    </source>
</evidence>
<dbReference type="InterPro" id="IPR020846">
    <property type="entry name" value="MFS_dom"/>
</dbReference>
<evidence type="ECO:0000256" key="6">
    <source>
        <dbReference type="ARBA" id="ARBA00022989"/>
    </source>
</evidence>
<evidence type="ECO:0000256" key="4">
    <source>
        <dbReference type="ARBA" id="ARBA00022519"/>
    </source>
</evidence>
<keyword evidence="7 8" id="KW-0472">Membrane</keyword>
<dbReference type="PANTHER" id="PTHR23517">
    <property type="entry name" value="RESISTANCE PROTEIN MDTM, PUTATIVE-RELATED-RELATED"/>
    <property type="match status" value="1"/>
</dbReference>